<feature type="transmembrane region" description="Helical" evidence="1">
    <location>
        <begin position="521"/>
        <end position="541"/>
    </location>
</feature>
<feature type="transmembrane region" description="Helical" evidence="1">
    <location>
        <begin position="963"/>
        <end position="982"/>
    </location>
</feature>
<feature type="transmembrane region" description="Helical" evidence="1">
    <location>
        <begin position="389"/>
        <end position="410"/>
    </location>
</feature>
<feature type="transmembrane region" description="Helical" evidence="1">
    <location>
        <begin position="463"/>
        <end position="490"/>
    </location>
</feature>
<dbReference type="Proteomes" id="UP000318626">
    <property type="component" value="Chromosome"/>
</dbReference>
<keyword evidence="1" id="KW-0812">Transmembrane</keyword>
<evidence type="ECO:0000256" key="1">
    <source>
        <dbReference type="SAM" id="Phobius"/>
    </source>
</evidence>
<evidence type="ECO:0000313" key="3">
    <source>
        <dbReference type="Proteomes" id="UP000318626"/>
    </source>
</evidence>
<dbReference type="Gene3D" id="1.20.1640.10">
    <property type="entry name" value="Multidrug efflux transporter AcrB transmembrane domain"/>
    <property type="match status" value="2"/>
</dbReference>
<accession>A0A518C9M5</accession>
<dbReference type="GO" id="GO:0005886">
    <property type="term" value="C:plasma membrane"/>
    <property type="evidence" value="ECO:0007669"/>
    <property type="project" value="TreeGrafter"/>
</dbReference>
<dbReference type="AlphaFoldDB" id="A0A518C9M5"/>
<feature type="transmembrane region" description="Helical" evidence="1">
    <location>
        <begin position="893"/>
        <end position="912"/>
    </location>
</feature>
<feature type="transmembrane region" description="Helical" evidence="1">
    <location>
        <begin position="359"/>
        <end position="377"/>
    </location>
</feature>
<dbReference type="SUPFAM" id="SSF82866">
    <property type="entry name" value="Multidrug efflux transporter AcrB transmembrane domain"/>
    <property type="match status" value="2"/>
</dbReference>
<keyword evidence="3" id="KW-1185">Reference proteome</keyword>
<dbReference type="SUPFAM" id="SSF82714">
    <property type="entry name" value="Multidrug efflux transporter AcrB TolC docking domain, DN and DC subdomains"/>
    <property type="match status" value="2"/>
</dbReference>
<dbReference type="PANTHER" id="PTHR32063:SF18">
    <property type="entry name" value="CATION EFFLUX SYSTEM PROTEIN"/>
    <property type="match status" value="1"/>
</dbReference>
<protein>
    <submittedName>
        <fullName evidence="2">Nickel and cobalt resistance protein CnrA</fullName>
    </submittedName>
</protein>
<organism evidence="2 3">
    <name type="scientific">Bremerella volcania</name>
    <dbReference type="NCBI Taxonomy" id="2527984"/>
    <lineage>
        <taxon>Bacteria</taxon>
        <taxon>Pseudomonadati</taxon>
        <taxon>Planctomycetota</taxon>
        <taxon>Planctomycetia</taxon>
        <taxon>Pirellulales</taxon>
        <taxon>Pirellulaceae</taxon>
        <taxon>Bremerella</taxon>
    </lineage>
</organism>
<name>A0A518C9M5_9BACT</name>
<dbReference type="KEGG" id="bvo:Pan97_29720"/>
<keyword evidence="1" id="KW-1133">Transmembrane helix</keyword>
<gene>
    <name evidence="2" type="primary">cnrA</name>
    <name evidence="2" type="ORF">Pan97_29720</name>
</gene>
<feature type="transmembrane region" description="Helical" evidence="1">
    <location>
        <begin position="918"/>
        <end position="942"/>
    </location>
</feature>
<dbReference type="InterPro" id="IPR027463">
    <property type="entry name" value="AcrB_DN_DC_subdom"/>
</dbReference>
<dbReference type="PRINTS" id="PR00702">
    <property type="entry name" value="ACRIFLAVINRP"/>
</dbReference>
<dbReference type="Gene3D" id="3.30.70.1320">
    <property type="entry name" value="Multidrug efflux transporter AcrB pore domain like"/>
    <property type="match status" value="1"/>
</dbReference>
<dbReference type="Gene3D" id="3.30.70.1430">
    <property type="entry name" value="Multidrug efflux transporter AcrB pore domain"/>
    <property type="match status" value="2"/>
</dbReference>
<dbReference type="Gene3D" id="3.30.2090.10">
    <property type="entry name" value="Multidrug efflux transporter AcrB TolC docking domain, DN and DC subdomains"/>
    <property type="match status" value="2"/>
</dbReference>
<feature type="transmembrane region" description="Helical" evidence="1">
    <location>
        <begin position="12"/>
        <end position="30"/>
    </location>
</feature>
<dbReference type="Gene3D" id="3.30.70.1440">
    <property type="entry name" value="Multidrug efflux transporter AcrB pore domain"/>
    <property type="match status" value="1"/>
</dbReference>
<keyword evidence="1" id="KW-0472">Membrane</keyword>
<dbReference type="SUPFAM" id="SSF82693">
    <property type="entry name" value="Multidrug efflux transporter AcrB pore domain, PN1, PN2, PC1 and PC2 subdomains"/>
    <property type="match status" value="3"/>
</dbReference>
<feature type="transmembrane region" description="Helical" evidence="1">
    <location>
        <begin position="988"/>
        <end position="1011"/>
    </location>
</feature>
<proteinExistence type="predicted"/>
<feature type="transmembrane region" description="Helical" evidence="1">
    <location>
        <begin position="866"/>
        <end position="886"/>
    </location>
</feature>
<dbReference type="PANTHER" id="PTHR32063">
    <property type="match status" value="1"/>
</dbReference>
<dbReference type="InterPro" id="IPR001036">
    <property type="entry name" value="Acrflvin-R"/>
</dbReference>
<feature type="transmembrane region" description="Helical" evidence="1">
    <location>
        <begin position="431"/>
        <end position="451"/>
    </location>
</feature>
<feature type="transmembrane region" description="Helical" evidence="1">
    <location>
        <begin position="335"/>
        <end position="352"/>
    </location>
</feature>
<evidence type="ECO:0000313" key="2">
    <source>
        <dbReference type="EMBL" id="QDU75928.1"/>
    </source>
</evidence>
<reference evidence="3" key="1">
    <citation type="submission" date="2019-02" db="EMBL/GenBank/DDBJ databases">
        <title>Deep-cultivation of Planctomycetes and their phenomic and genomic characterization uncovers novel biology.</title>
        <authorList>
            <person name="Wiegand S."/>
            <person name="Jogler M."/>
            <person name="Boedeker C."/>
            <person name="Pinto D."/>
            <person name="Vollmers J."/>
            <person name="Rivas-Marin E."/>
            <person name="Kohn T."/>
            <person name="Peeters S.H."/>
            <person name="Heuer A."/>
            <person name="Rast P."/>
            <person name="Oberbeckmann S."/>
            <person name="Bunk B."/>
            <person name="Jeske O."/>
            <person name="Meyerdierks A."/>
            <person name="Storesund J.E."/>
            <person name="Kallscheuer N."/>
            <person name="Luecker S."/>
            <person name="Lage O.M."/>
            <person name="Pohl T."/>
            <person name="Merkel B.J."/>
            <person name="Hornburger P."/>
            <person name="Mueller R.-W."/>
            <person name="Bruemmer F."/>
            <person name="Labrenz M."/>
            <person name="Spormann A.M."/>
            <person name="Op den Camp H."/>
            <person name="Overmann J."/>
            <person name="Amann R."/>
            <person name="Jetten M.S.M."/>
            <person name="Mascher T."/>
            <person name="Medema M.H."/>
            <person name="Devos D.P."/>
            <person name="Kaster A.-K."/>
            <person name="Ovreas L."/>
            <person name="Rohde M."/>
            <person name="Galperin M.Y."/>
            <person name="Jogler C."/>
        </authorList>
    </citation>
    <scope>NUCLEOTIDE SEQUENCE [LARGE SCALE GENOMIC DNA]</scope>
    <source>
        <strain evidence="3">Pan97</strain>
    </source>
</reference>
<dbReference type="GO" id="GO:0042910">
    <property type="term" value="F:xenobiotic transmembrane transporter activity"/>
    <property type="evidence" value="ECO:0007669"/>
    <property type="project" value="TreeGrafter"/>
</dbReference>
<sequence length="1052" mass="113509">MFNAFYRDKRMLVLTIAVIIVAGLSSYFVLPRLEDPTLTPRFAIVTTLFPGARGDRVEVLVSDRLEEELQEVEEIKEIRSTSRAGASSMVIELRDDVYEVGEIWSRIRDKLDDAQVGFPEGVGEPDIELITTKAYASIVALKWTQQGEPSYAILLRLAEQLEDRLRSVPGTEDVEMFGEPEEEISVEVHPAQLASIGLTAADVARHLSASDAKLSAGQVRSSQSNFLMEVDSELDSIHRISETPVQYGQDGKFVRLGDIASVSKGIAQPPRQMAIVDDQAAVTLGTLVRSDYRLDVWNASAQQVITQFESELPKGVELSRMFEQSPYVEARLTNLLWNLAIGGAAVVSVILVMMGWRSAIVVGTALPLSAFMVLAGMRFMEIPMHQMSITGLIIALGLLIDNAIVMVDEVKTRMEEGDDAAHAVASSARHLAIPLLGSTLTTGLAFAPIALMPGPAGEFVGTIAISVMLAIGSSFLLAMTVTPALAALFVDSKQDGDHHWWTIGLESPRLAAAWRNTLDFLLARPLLSIGLSVVLPIVGFVQARHLPEQFFPPADRNQFQIELELPPQASIDHTAQTARKISQIAKTHPEVTGIDWILGESAPSFYYNIVRRRENNAPYGQAIVQLKSAERAAEVINALQQEFDEFVPEARVLARQLEQGPPFDAPVELQLFGPDLQVLRALGERVRAELAQIPEVTHTRSDLGDDLPKFALVLDEEKTRLAGLSHAQVAQQLAASTEGALGGTILEETEELPVRVRVPQSYRASLADIASLDLVVPGMAHEGKLNTVPFSAVGSLELKPEISAVTRLNNLRMNEVKAYVQAGVLPSIVLTKLEDRLAASGFEFPAGYRMGLGGEANGRDQAVGNLMSSVGVLMVLMVATLVLSFSSFRAASLIGAVGFFSVGLGLAALWIFGYPFGFMAIVGTMGLVGIAINDSIVVLAALRENDEAKAGDPIAVREVVMRATRHVLATTATTVVGFLPLVMSGGGFWPPLAVSIAGGVVGATLLALTFVPTAHMVMANPATLRLPCKRAKQTETSTSAESFQHDGVAVYS</sequence>
<dbReference type="Pfam" id="PF00873">
    <property type="entry name" value="ACR_tran"/>
    <property type="match status" value="1"/>
</dbReference>
<dbReference type="OrthoDB" id="9757876at2"/>
<dbReference type="EMBL" id="CP036289">
    <property type="protein sequence ID" value="QDU75928.1"/>
    <property type="molecule type" value="Genomic_DNA"/>
</dbReference>
<dbReference type="RefSeq" id="WP_144973655.1">
    <property type="nucleotide sequence ID" value="NZ_CP036289.1"/>
</dbReference>